<evidence type="ECO:0000313" key="1">
    <source>
        <dbReference type="EMBL" id="TCJ97346.1"/>
    </source>
</evidence>
<dbReference type="RefSeq" id="WP_067446598.1">
    <property type="nucleotide sequence ID" value="NZ_SMFR01000002.1"/>
</dbReference>
<dbReference type="InterPro" id="IPR045732">
    <property type="entry name" value="DUF6086"/>
</dbReference>
<sequence length="144" mass="15729">MSQYYELNGITLWNPSNGASRLFSSHVRFFEGELGISSGIGRMESDVCEVDPVVLEMFLSTVLAWRRRTGHAVVQALSDGFLATLLVIARRAGITMSLSAVVDHGAAGMQDAQAGPNPLPGHGGEFEWIATIREHARQLDRFMP</sequence>
<keyword evidence="2" id="KW-1185">Reference proteome</keyword>
<name>A0A4R1FQ71_9NOCA</name>
<dbReference type="STRING" id="1210063.GCA_001612665_01049"/>
<proteinExistence type="predicted"/>
<organism evidence="1 2">
    <name type="scientific">Nocardia alba</name>
    <dbReference type="NCBI Taxonomy" id="225051"/>
    <lineage>
        <taxon>Bacteria</taxon>
        <taxon>Bacillati</taxon>
        <taxon>Actinomycetota</taxon>
        <taxon>Actinomycetes</taxon>
        <taxon>Mycobacteriales</taxon>
        <taxon>Nocardiaceae</taxon>
        <taxon>Nocardia</taxon>
    </lineage>
</organism>
<dbReference type="Proteomes" id="UP000294856">
    <property type="component" value="Unassembled WGS sequence"/>
</dbReference>
<accession>A0A4R1FQ71</accession>
<protein>
    <submittedName>
        <fullName evidence="1">Uncharacterized protein</fullName>
    </submittedName>
</protein>
<evidence type="ECO:0000313" key="2">
    <source>
        <dbReference type="Proteomes" id="UP000294856"/>
    </source>
</evidence>
<dbReference type="Pfam" id="PF19564">
    <property type="entry name" value="DUF6086"/>
    <property type="match status" value="1"/>
</dbReference>
<gene>
    <name evidence="1" type="ORF">DFR71_3388</name>
</gene>
<reference evidence="1 2" key="1">
    <citation type="submission" date="2019-03" db="EMBL/GenBank/DDBJ databases">
        <title>Genomic Encyclopedia of Type Strains, Phase IV (KMG-IV): sequencing the most valuable type-strain genomes for metagenomic binning, comparative biology and taxonomic classification.</title>
        <authorList>
            <person name="Goeker M."/>
        </authorList>
    </citation>
    <scope>NUCLEOTIDE SEQUENCE [LARGE SCALE GENOMIC DNA]</scope>
    <source>
        <strain evidence="1 2">DSM 44684</strain>
    </source>
</reference>
<dbReference type="EMBL" id="SMFR01000002">
    <property type="protein sequence ID" value="TCJ97346.1"/>
    <property type="molecule type" value="Genomic_DNA"/>
</dbReference>
<dbReference type="OrthoDB" id="3475539at2"/>
<comment type="caution">
    <text evidence="1">The sequence shown here is derived from an EMBL/GenBank/DDBJ whole genome shotgun (WGS) entry which is preliminary data.</text>
</comment>
<dbReference type="AlphaFoldDB" id="A0A4R1FQ71"/>